<gene>
    <name evidence="1" type="ORF">Tco_0891251</name>
</gene>
<organism evidence="1 2">
    <name type="scientific">Tanacetum coccineum</name>
    <dbReference type="NCBI Taxonomy" id="301880"/>
    <lineage>
        <taxon>Eukaryota</taxon>
        <taxon>Viridiplantae</taxon>
        <taxon>Streptophyta</taxon>
        <taxon>Embryophyta</taxon>
        <taxon>Tracheophyta</taxon>
        <taxon>Spermatophyta</taxon>
        <taxon>Magnoliopsida</taxon>
        <taxon>eudicotyledons</taxon>
        <taxon>Gunneridae</taxon>
        <taxon>Pentapetalae</taxon>
        <taxon>asterids</taxon>
        <taxon>campanulids</taxon>
        <taxon>Asterales</taxon>
        <taxon>Asteraceae</taxon>
        <taxon>Asteroideae</taxon>
        <taxon>Anthemideae</taxon>
        <taxon>Anthemidinae</taxon>
        <taxon>Tanacetum</taxon>
    </lineage>
</organism>
<sequence>MNPHPSMEANTSSPEWLSSSLLVSPAPSIIPSPISSPMIPLTVPSAVASPATAETEGFLTELGAQFEMQGEMIRDHTVRLGELSAALFKRYDKDIGSYLLGHG</sequence>
<evidence type="ECO:0000313" key="1">
    <source>
        <dbReference type="EMBL" id="GJT21314.1"/>
    </source>
</evidence>
<comment type="caution">
    <text evidence="1">The sequence shown here is derived from an EMBL/GenBank/DDBJ whole genome shotgun (WGS) entry which is preliminary data.</text>
</comment>
<name>A0ABQ5C7W0_9ASTR</name>
<evidence type="ECO:0000313" key="2">
    <source>
        <dbReference type="Proteomes" id="UP001151760"/>
    </source>
</evidence>
<proteinExistence type="predicted"/>
<reference evidence="1" key="2">
    <citation type="submission" date="2022-01" db="EMBL/GenBank/DDBJ databases">
        <authorList>
            <person name="Yamashiro T."/>
            <person name="Shiraishi A."/>
            <person name="Satake H."/>
            <person name="Nakayama K."/>
        </authorList>
    </citation>
    <scope>NUCLEOTIDE SEQUENCE</scope>
</reference>
<dbReference type="Proteomes" id="UP001151760">
    <property type="component" value="Unassembled WGS sequence"/>
</dbReference>
<keyword evidence="2" id="KW-1185">Reference proteome</keyword>
<protein>
    <submittedName>
        <fullName evidence="1">Uncharacterized protein</fullName>
    </submittedName>
</protein>
<dbReference type="EMBL" id="BQNB010013878">
    <property type="protein sequence ID" value="GJT21314.1"/>
    <property type="molecule type" value="Genomic_DNA"/>
</dbReference>
<accession>A0ABQ5C7W0</accession>
<reference evidence="1" key="1">
    <citation type="journal article" date="2022" name="Int. J. Mol. Sci.">
        <title>Draft Genome of Tanacetum Coccineum: Genomic Comparison of Closely Related Tanacetum-Family Plants.</title>
        <authorList>
            <person name="Yamashiro T."/>
            <person name="Shiraishi A."/>
            <person name="Nakayama K."/>
            <person name="Satake H."/>
        </authorList>
    </citation>
    <scope>NUCLEOTIDE SEQUENCE</scope>
</reference>